<protein>
    <submittedName>
        <fullName evidence="1">Uncharacterized protein</fullName>
    </submittedName>
</protein>
<accession>A0ABD0LM16</accession>
<sequence length="86" mass="9119">MPVVENTGTKLKPNLCEWVAAITSDSELGLIDDNGRGSGTSFLQSPLEGSGTGTSGGFVVCLLHFLSRAEKPVGHLMFSLVVWKLI</sequence>
<dbReference type="Proteomes" id="UP001519460">
    <property type="component" value="Unassembled WGS sequence"/>
</dbReference>
<keyword evidence="2" id="KW-1185">Reference proteome</keyword>
<name>A0ABD0LM16_9CAEN</name>
<evidence type="ECO:0000313" key="1">
    <source>
        <dbReference type="EMBL" id="KAK7500513.1"/>
    </source>
</evidence>
<reference evidence="1 2" key="1">
    <citation type="journal article" date="2023" name="Sci. Data">
        <title>Genome assembly of the Korean intertidal mud-creeper Batillaria attramentaria.</title>
        <authorList>
            <person name="Patra A.K."/>
            <person name="Ho P.T."/>
            <person name="Jun S."/>
            <person name="Lee S.J."/>
            <person name="Kim Y."/>
            <person name="Won Y.J."/>
        </authorList>
    </citation>
    <scope>NUCLEOTIDE SEQUENCE [LARGE SCALE GENOMIC DNA]</scope>
    <source>
        <strain evidence="1">Wonlab-2016</strain>
    </source>
</reference>
<proteinExistence type="predicted"/>
<comment type="caution">
    <text evidence="1">The sequence shown here is derived from an EMBL/GenBank/DDBJ whole genome shotgun (WGS) entry which is preliminary data.</text>
</comment>
<gene>
    <name evidence="1" type="ORF">BaRGS_00008088</name>
</gene>
<organism evidence="1 2">
    <name type="scientific">Batillaria attramentaria</name>
    <dbReference type="NCBI Taxonomy" id="370345"/>
    <lineage>
        <taxon>Eukaryota</taxon>
        <taxon>Metazoa</taxon>
        <taxon>Spiralia</taxon>
        <taxon>Lophotrochozoa</taxon>
        <taxon>Mollusca</taxon>
        <taxon>Gastropoda</taxon>
        <taxon>Caenogastropoda</taxon>
        <taxon>Sorbeoconcha</taxon>
        <taxon>Cerithioidea</taxon>
        <taxon>Batillariidae</taxon>
        <taxon>Batillaria</taxon>
    </lineage>
</organism>
<evidence type="ECO:0000313" key="2">
    <source>
        <dbReference type="Proteomes" id="UP001519460"/>
    </source>
</evidence>
<dbReference type="EMBL" id="JACVVK020000036">
    <property type="protein sequence ID" value="KAK7500513.1"/>
    <property type="molecule type" value="Genomic_DNA"/>
</dbReference>
<dbReference type="AlphaFoldDB" id="A0ABD0LM16"/>